<protein>
    <submittedName>
        <fullName evidence="4">Ig-like domain-containing protein</fullName>
    </submittedName>
</protein>
<dbReference type="SUPFAM" id="SSF81296">
    <property type="entry name" value="E set domains"/>
    <property type="match status" value="1"/>
</dbReference>
<dbReference type="Pfam" id="PF18911">
    <property type="entry name" value="PKD_4"/>
    <property type="match status" value="1"/>
</dbReference>
<feature type="chain" id="PRO_5045519790" evidence="2">
    <location>
        <begin position="26"/>
        <end position="1737"/>
    </location>
</feature>
<dbReference type="InterPro" id="IPR002909">
    <property type="entry name" value="IPT_dom"/>
</dbReference>
<dbReference type="SUPFAM" id="SSF49299">
    <property type="entry name" value="PKD domain"/>
    <property type="match status" value="2"/>
</dbReference>
<feature type="domain" description="PKD" evidence="3">
    <location>
        <begin position="1056"/>
        <end position="1115"/>
    </location>
</feature>
<accession>A0ABS1L0C3</accession>
<dbReference type="InterPro" id="IPR022409">
    <property type="entry name" value="PKD/Chitinase_dom"/>
</dbReference>
<dbReference type="InterPro" id="IPR035986">
    <property type="entry name" value="PKD_dom_sf"/>
</dbReference>
<evidence type="ECO:0000313" key="5">
    <source>
        <dbReference type="Proteomes" id="UP000613030"/>
    </source>
</evidence>
<reference evidence="4 5" key="1">
    <citation type="submission" date="2021-01" db="EMBL/GenBank/DDBJ databases">
        <title>Chryseolinea sp. Jin1 Genome sequencing and assembly.</title>
        <authorList>
            <person name="Kim I."/>
        </authorList>
    </citation>
    <scope>NUCLEOTIDE SEQUENCE [LARGE SCALE GENOMIC DNA]</scope>
    <source>
        <strain evidence="4 5">Jin1</strain>
    </source>
</reference>
<dbReference type="InterPro" id="IPR000601">
    <property type="entry name" value="PKD_dom"/>
</dbReference>
<dbReference type="PROSITE" id="PS50093">
    <property type="entry name" value="PKD"/>
    <property type="match status" value="1"/>
</dbReference>
<dbReference type="InterPro" id="IPR032812">
    <property type="entry name" value="SbsA_Ig"/>
</dbReference>
<feature type="signal peptide" evidence="2">
    <location>
        <begin position="1"/>
        <end position="25"/>
    </location>
</feature>
<sequence>MEIFLRRKSLLLILMLAVSTLQAWANNTVTVEKAGSQADPVNTGPILFVVTFNEAVTGFTNTDVDLSTSTTSGTLAAVVTEIAPNNGTTYQVSVSGMTGTGNVTARLNAGAATLVSNGTTTTAASTSSDNTVRYDITPPTVSSLTPADNATGVAVNTNLVINFSSNINKGTGTIELRRDSDDSIVESYVLPGAAEVTVSGMDATINPSANLVPNTKYYVIVPATAFHDNATNDFAGLATKGNWDFTTVNPPPDIVTLDPANGATGVPVATNSVKITFTEPVVNVGDNSNNNNRIIIRNMTASATHETIDPTAAGRVTIAGNDATITLSVALVAGTKYSVRIGNSVFDDVDGGSFAGTGDPEWQFTLLAAPVITSIESGASDPTSATCIGEDVTIHGTDFGASPTVTINGVTIPYQAGNTNTQIVFTVPGTVSGTYPIVVKNNTTNLSGSSANITFKPAINLALGVSANPSSAAVGGMSNINVANSQSTVTYQMILGASTNIGNTQTGNGSQLSFATDASPNGFTFPTPGPTSYTYKFKATSAGCTDKFLTGTATVSVSAVTADAGPDKLLCIGDAVTIGGSPTASGGTGFLNVSWSGPSSFTSNAPNPSVTTPGIYTVTVKDNTGATDTDDVEVNGSVKPSITFVDTLRRQFSYDENKYQLSNKVVVTPNDGSGVFTGQGVSYNSDNKYYFNPQAFTTYSTGVPITYTHTTLDGCSDAATFFVDVYQPGTAINNLKSLYCSTEGQSNILSFNGAIFTLPPGKSFSSFKIYQGYDPILGVYLTYDPADPNYPLTQLPGFPRTYRLNPTKAYNLVGPTTMFILIYLRTTATGIEDPTWYTYGATRLVAPGAVPEILPLAEGQLICEKDPLVTLSNSLESPIFGYTSLGYEEPDDNSVVGSGPYRFNPDLVNFAPSDVTKDVTLFYNYKDINGCVGQAERIVTVVKKAGGPTAPDQQYCQFFEGQRVLVASAATKGGFTWYENSNLSDLNPVTGSVLDTQISTQNPITKSYYVTHSALGCESNPTTAVISVTPAPVINLTIPAQCEGIPFTYVGPTPPGNNPSYEWKFEGDNQVYTTKDVDHTFPNAGAYSLRLLVRSETNSQQCETSATVPILVGAIPKANFTFNQLCDGDNTQFHGTANLTIDKMYWDFGDGDVLVKDDKNASAVAHAGRTGGVYKDPSHKFVGGPIDYTVELRVFTNLNCSDTVKSTVRLLPYLTYNSQSPYQMENENGGDGFWSVDSSSVNSSWNFLAPNDTVIHNTANAWVTNGNKFVNEGNYKSSEQSAVNSPCFDLTGFSRPVLSMDYIASTAATDGAVLQLSTDGGLNWDVLGSKNSGLNWYNTLALNGANPGGQFLFAWSGGLFDVNLAQSDTLWLQARHSLDVAKLPANKRNKVRFRVAFASNSDPKRSVEGFAFNNVHIEDRNRIMLVENFTNVQAAGAAVNNDRFNDLLENEIVKIQYNVSFPGEDPINLENPTDPNARGAYYGITNVNQIVPRVYLDGNSQGKLTAPDDWLESAQSLRSLVTSAMAITVNTVPAKSNELSVKATLTPTQPITQGKLAAHVAIVETPVGNNQYVLRKMLPSPSGLLLTLPLAVGVPVDLPVLTWKADNQAVNPANLAVVVFVQDEDTQEVLQAAVLKNPANLPTEIITGTESSFSQQTALYPNPADHRFVIRLPEVAKKDIPMSVFDTFGREVQQRTLGKGQQQMTVDTQNLTEGVYLVQFEALPGVVVRKKVMVVHP</sequence>
<dbReference type="Proteomes" id="UP000613030">
    <property type="component" value="Unassembled WGS sequence"/>
</dbReference>
<dbReference type="NCBIfam" id="TIGR04183">
    <property type="entry name" value="Por_Secre_tail"/>
    <property type="match status" value="1"/>
</dbReference>
<gene>
    <name evidence="4" type="ORF">JI741_27270</name>
</gene>
<dbReference type="SMART" id="SM00089">
    <property type="entry name" value="PKD"/>
    <property type="match status" value="2"/>
</dbReference>
<dbReference type="InterPro" id="IPR026444">
    <property type="entry name" value="Secre_tail"/>
</dbReference>
<name>A0ABS1L0C3_9BACT</name>
<evidence type="ECO:0000256" key="1">
    <source>
        <dbReference type="ARBA" id="ARBA00022729"/>
    </source>
</evidence>
<dbReference type="Pfam" id="PF01833">
    <property type="entry name" value="TIG"/>
    <property type="match status" value="1"/>
</dbReference>
<keyword evidence="5" id="KW-1185">Reference proteome</keyword>
<dbReference type="RefSeq" id="WP_202015041.1">
    <property type="nucleotide sequence ID" value="NZ_JAERRB010000013.1"/>
</dbReference>
<evidence type="ECO:0000313" key="4">
    <source>
        <dbReference type="EMBL" id="MBL0744962.1"/>
    </source>
</evidence>
<dbReference type="Gene3D" id="2.60.40.10">
    <property type="entry name" value="Immunoglobulins"/>
    <property type="match status" value="5"/>
</dbReference>
<dbReference type="EMBL" id="JAERRB010000013">
    <property type="protein sequence ID" value="MBL0744962.1"/>
    <property type="molecule type" value="Genomic_DNA"/>
</dbReference>
<organism evidence="4 5">
    <name type="scientific">Chryseolinea lacunae</name>
    <dbReference type="NCBI Taxonomy" id="2801331"/>
    <lineage>
        <taxon>Bacteria</taxon>
        <taxon>Pseudomonadati</taxon>
        <taxon>Bacteroidota</taxon>
        <taxon>Cytophagia</taxon>
        <taxon>Cytophagales</taxon>
        <taxon>Fulvivirgaceae</taxon>
        <taxon>Chryseolinea</taxon>
    </lineage>
</organism>
<keyword evidence="1 2" id="KW-0732">Signal</keyword>
<dbReference type="Pfam" id="PF13205">
    <property type="entry name" value="Big_5"/>
    <property type="match status" value="2"/>
</dbReference>
<dbReference type="Pfam" id="PF18962">
    <property type="entry name" value="Por_Secre_tail"/>
    <property type="match status" value="1"/>
</dbReference>
<evidence type="ECO:0000259" key="3">
    <source>
        <dbReference type="PROSITE" id="PS50093"/>
    </source>
</evidence>
<evidence type="ECO:0000256" key="2">
    <source>
        <dbReference type="SAM" id="SignalP"/>
    </source>
</evidence>
<dbReference type="InterPro" id="IPR013783">
    <property type="entry name" value="Ig-like_fold"/>
</dbReference>
<proteinExistence type="predicted"/>
<comment type="caution">
    <text evidence="4">The sequence shown here is derived from an EMBL/GenBank/DDBJ whole genome shotgun (WGS) entry which is preliminary data.</text>
</comment>
<dbReference type="InterPro" id="IPR014756">
    <property type="entry name" value="Ig_E-set"/>
</dbReference>